<dbReference type="FunFam" id="3.40.50.720:FF:000307">
    <property type="entry name" value="2-dehydropantoate 2-reductase"/>
    <property type="match status" value="1"/>
</dbReference>
<evidence type="ECO:0000259" key="12">
    <source>
        <dbReference type="Pfam" id="PF08546"/>
    </source>
</evidence>
<feature type="domain" description="Ketopantoate reductase C-terminal" evidence="12">
    <location>
        <begin position="197"/>
        <end position="316"/>
    </location>
</feature>
<dbReference type="Gene3D" id="3.40.50.720">
    <property type="entry name" value="NAD(P)-binding Rossmann-like Domain"/>
    <property type="match status" value="1"/>
</dbReference>
<reference evidence="14" key="1">
    <citation type="submission" date="2020-01" db="EMBL/GenBank/DDBJ databases">
        <title>'Steroidobacter agaridevorans' sp. nov., agar-degrading bacteria isolated from rhizosphere soils.</title>
        <authorList>
            <person name="Ikenaga M."/>
            <person name="Kataoka M."/>
            <person name="Murouchi A."/>
            <person name="Katsuragi S."/>
            <person name="Sakai M."/>
        </authorList>
    </citation>
    <scope>NUCLEOTIDE SEQUENCE [LARGE SCALE GENOMIC DNA]</scope>
    <source>
        <strain evidence="14">YU21-B</strain>
    </source>
</reference>
<dbReference type="EMBL" id="BLJN01000008">
    <property type="protein sequence ID" value="GFE84162.1"/>
    <property type="molecule type" value="Genomic_DNA"/>
</dbReference>
<evidence type="ECO:0000313" key="14">
    <source>
        <dbReference type="Proteomes" id="UP000445000"/>
    </source>
</evidence>
<feature type="domain" description="Ketopantoate reductase N-terminal" evidence="11">
    <location>
        <begin position="3"/>
        <end position="168"/>
    </location>
</feature>
<dbReference type="InterPro" id="IPR051402">
    <property type="entry name" value="KPR-Related"/>
</dbReference>
<dbReference type="RefSeq" id="WP_161815769.1">
    <property type="nucleotide sequence ID" value="NZ_BLJN01000008.1"/>
</dbReference>
<keyword evidence="7" id="KW-0521">NADP</keyword>
<dbReference type="Pfam" id="PF02558">
    <property type="entry name" value="ApbA"/>
    <property type="match status" value="1"/>
</dbReference>
<dbReference type="NCBIfam" id="NF005089">
    <property type="entry name" value="PRK06522.1-4"/>
    <property type="match status" value="1"/>
</dbReference>
<proteinExistence type="inferred from homology"/>
<dbReference type="EC" id="1.1.1.169" evidence="4"/>
<dbReference type="InterPro" id="IPR013328">
    <property type="entry name" value="6PGD_dom2"/>
</dbReference>
<evidence type="ECO:0000256" key="7">
    <source>
        <dbReference type="ARBA" id="ARBA00022857"/>
    </source>
</evidence>
<comment type="function">
    <text evidence="1">Catalyzes the NADPH-dependent reduction of ketopantoate into pantoic acid.</text>
</comment>
<dbReference type="InterPro" id="IPR036291">
    <property type="entry name" value="NAD(P)-bd_dom_sf"/>
</dbReference>
<dbReference type="GO" id="GO:0015940">
    <property type="term" value="P:pantothenate biosynthetic process"/>
    <property type="evidence" value="ECO:0007669"/>
    <property type="project" value="UniProtKB-UniPathway"/>
</dbReference>
<name>A0A829YMT5_9GAMM</name>
<evidence type="ECO:0000256" key="4">
    <source>
        <dbReference type="ARBA" id="ARBA00013014"/>
    </source>
</evidence>
<comment type="similarity">
    <text evidence="3">Belongs to the ketopantoate reductase family.</text>
</comment>
<evidence type="ECO:0000256" key="2">
    <source>
        <dbReference type="ARBA" id="ARBA00004994"/>
    </source>
</evidence>
<dbReference type="InterPro" id="IPR008927">
    <property type="entry name" value="6-PGluconate_DH-like_C_sf"/>
</dbReference>
<keyword evidence="6" id="KW-0566">Pantothenate biosynthesis</keyword>
<dbReference type="SUPFAM" id="SSF48179">
    <property type="entry name" value="6-phosphogluconate dehydrogenase C-terminal domain-like"/>
    <property type="match status" value="1"/>
</dbReference>
<dbReference type="AlphaFoldDB" id="A0A829YMT5"/>
<dbReference type="Gene3D" id="1.10.1040.10">
    <property type="entry name" value="N-(1-d-carboxylethyl)-l-norvaline Dehydrogenase, domain 2"/>
    <property type="match status" value="1"/>
</dbReference>
<evidence type="ECO:0000256" key="10">
    <source>
        <dbReference type="ARBA" id="ARBA00048793"/>
    </source>
</evidence>
<evidence type="ECO:0000256" key="5">
    <source>
        <dbReference type="ARBA" id="ARBA00019465"/>
    </source>
</evidence>
<comment type="catalytic activity">
    <reaction evidence="10">
        <text>(R)-pantoate + NADP(+) = 2-dehydropantoate + NADPH + H(+)</text>
        <dbReference type="Rhea" id="RHEA:16233"/>
        <dbReference type="ChEBI" id="CHEBI:11561"/>
        <dbReference type="ChEBI" id="CHEBI:15378"/>
        <dbReference type="ChEBI" id="CHEBI:15980"/>
        <dbReference type="ChEBI" id="CHEBI:57783"/>
        <dbReference type="ChEBI" id="CHEBI:58349"/>
        <dbReference type="EC" id="1.1.1.169"/>
    </reaction>
</comment>
<evidence type="ECO:0000256" key="6">
    <source>
        <dbReference type="ARBA" id="ARBA00022655"/>
    </source>
</evidence>
<dbReference type="PANTHER" id="PTHR21708:SF45">
    <property type="entry name" value="2-DEHYDROPANTOATE 2-REDUCTASE"/>
    <property type="match status" value="1"/>
</dbReference>
<gene>
    <name evidence="13" type="ORF">GCM10011487_61620</name>
</gene>
<organism evidence="13 14">
    <name type="scientific">Steroidobacter agaridevorans</name>
    <dbReference type="NCBI Taxonomy" id="2695856"/>
    <lineage>
        <taxon>Bacteria</taxon>
        <taxon>Pseudomonadati</taxon>
        <taxon>Pseudomonadota</taxon>
        <taxon>Gammaproteobacteria</taxon>
        <taxon>Steroidobacterales</taxon>
        <taxon>Steroidobacteraceae</taxon>
        <taxon>Steroidobacter</taxon>
    </lineage>
</organism>
<accession>A0A829YMT5</accession>
<dbReference type="InterPro" id="IPR013752">
    <property type="entry name" value="KPA_reductase"/>
</dbReference>
<dbReference type="SUPFAM" id="SSF51735">
    <property type="entry name" value="NAD(P)-binding Rossmann-fold domains"/>
    <property type="match status" value="1"/>
</dbReference>
<dbReference type="PANTHER" id="PTHR21708">
    <property type="entry name" value="PROBABLE 2-DEHYDROPANTOATE 2-REDUCTASE"/>
    <property type="match status" value="1"/>
</dbReference>
<dbReference type="GO" id="GO:0008677">
    <property type="term" value="F:2-dehydropantoate 2-reductase activity"/>
    <property type="evidence" value="ECO:0007669"/>
    <property type="project" value="UniProtKB-EC"/>
</dbReference>
<evidence type="ECO:0000259" key="11">
    <source>
        <dbReference type="Pfam" id="PF02558"/>
    </source>
</evidence>
<evidence type="ECO:0000256" key="8">
    <source>
        <dbReference type="ARBA" id="ARBA00023002"/>
    </source>
</evidence>
<dbReference type="Pfam" id="PF08546">
    <property type="entry name" value="ApbA_C"/>
    <property type="match status" value="1"/>
</dbReference>
<dbReference type="UniPathway" id="UPA00028">
    <property type="reaction ID" value="UER00004"/>
</dbReference>
<comment type="caution">
    <text evidence="13">The sequence shown here is derived from an EMBL/GenBank/DDBJ whole genome shotgun (WGS) entry which is preliminary data.</text>
</comment>
<dbReference type="InterPro" id="IPR013332">
    <property type="entry name" value="KPR_N"/>
</dbReference>
<sequence length="327" mass="34223">MRIAIVGAGAIGIWLGARLANAGQDVSVLARGETLAAVREHGLRLAIGGNMQAAAVTVSDRASDLGKQDLVVLAVKGQALSSVADSVAALLDEETMILPAMNGIPWWFFHGLPVSLDDTSLRSVDPDGRVTQSMPPERVLGCVVHASCSVQAPGYSVHTKGNGLIVGEPRGGTSARLDAAVNALRAAGFDVTVSPQIQKDIWYKLWGNMTMNPISALTAATSDLILDDPLVSGFILRVMAEAAAIGARIGCPIAESGEDRMAVTRKLGAFKTSMLQDAEAGRSLEIDALVAAPREIGRRVGIETPNMDALHGLIRLFASARRNTASS</sequence>
<dbReference type="FunFam" id="1.10.1040.10:FF:000017">
    <property type="entry name" value="2-dehydropantoate 2-reductase"/>
    <property type="match status" value="1"/>
</dbReference>
<dbReference type="GO" id="GO:0005737">
    <property type="term" value="C:cytoplasm"/>
    <property type="evidence" value="ECO:0007669"/>
    <property type="project" value="TreeGrafter"/>
</dbReference>
<protein>
    <recommendedName>
        <fullName evidence="5">2-dehydropantoate 2-reductase</fullName>
        <ecNumber evidence="4">1.1.1.169</ecNumber>
    </recommendedName>
    <alternativeName>
        <fullName evidence="9">Ketopantoate reductase</fullName>
    </alternativeName>
</protein>
<dbReference type="Proteomes" id="UP000445000">
    <property type="component" value="Unassembled WGS sequence"/>
</dbReference>
<keyword evidence="14" id="KW-1185">Reference proteome</keyword>
<evidence type="ECO:0000256" key="1">
    <source>
        <dbReference type="ARBA" id="ARBA00002919"/>
    </source>
</evidence>
<evidence type="ECO:0000313" key="13">
    <source>
        <dbReference type="EMBL" id="GFE84162.1"/>
    </source>
</evidence>
<evidence type="ECO:0000256" key="3">
    <source>
        <dbReference type="ARBA" id="ARBA00007870"/>
    </source>
</evidence>
<comment type="pathway">
    <text evidence="2">Cofactor biosynthesis; (R)-pantothenate biosynthesis; (R)-pantoate from 3-methyl-2-oxobutanoate: step 2/2.</text>
</comment>
<evidence type="ECO:0000256" key="9">
    <source>
        <dbReference type="ARBA" id="ARBA00032024"/>
    </source>
</evidence>
<keyword evidence="8" id="KW-0560">Oxidoreductase</keyword>